<feature type="compositionally biased region" description="Polar residues" evidence="14">
    <location>
        <begin position="190"/>
        <end position="200"/>
    </location>
</feature>
<evidence type="ECO:0000256" key="11">
    <source>
        <dbReference type="ARBA" id="ARBA00023157"/>
    </source>
</evidence>
<feature type="transmembrane region" description="Helical" evidence="13">
    <location>
        <begin position="380"/>
        <end position="401"/>
    </location>
</feature>
<comment type="caution">
    <text evidence="13">Lacks conserved residue(s) required for the propagation of feature annotation.</text>
</comment>
<dbReference type="SUPFAM" id="SSF74863">
    <property type="entry name" value="Thiol:disulfide interchange protein DsbD, N-terminal domain (DsbD-alpha)"/>
    <property type="match status" value="1"/>
</dbReference>
<feature type="transmembrane region" description="Helical" evidence="13">
    <location>
        <begin position="344"/>
        <end position="374"/>
    </location>
</feature>
<evidence type="ECO:0000256" key="7">
    <source>
        <dbReference type="ARBA" id="ARBA00022982"/>
    </source>
</evidence>
<keyword evidence="4 13" id="KW-0812">Transmembrane</keyword>
<evidence type="ECO:0000256" key="5">
    <source>
        <dbReference type="ARBA" id="ARBA00022729"/>
    </source>
</evidence>
<keyword evidence="5 13" id="KW-0732">Signal</keyword>
<dbReference type="NCBIfam" id="NF001419">
    <property type="entry name" value="PRK00293.1"/>
    <property type="match status" value="1"/>
</dbReference>
<gene>
    <name evidence="13 18" type="primary">dsbD</name>
    <name evidence="18" type="ORF">WG929_03185</name>
</gene>
<dbReference type="InterPro" id="IPR036929">
    <property type="entry name" value="DsbDN_sf"/>
</dbReference>
<comment type="catalytic activity">
    <reaction evidence="13">
        <text>[protein]-dithiol + NADP(+) = [protein]-disulfide + NADPH + H(+)</text>
        <dbReference type="Rhea" id="RHEA:18753"/>
        <dbReference type="Rhea" id="RHEA-COMP:10593"/>
        <dbReference type="Rhea" id="RHEA-COMP:10594"/>
        <dbReference type="ChEBI" id="CHEBI:15378"/>
        <dbReference type="ChEBI" id="CHEBI:29950"/>
        <dbReference type="ChEBI" id="CHEBI:50058"/>
        <dbReference type="ChEBI" id="CHEBI:57783"/>
        <dbReference type="ChEBI" id="CHEBI:58349"/>
        <dbReference type="EC" id="1.8.1.8"/>
    </reaction>
</comment>
<feature type="transmembrane region" description="Helical" evidence="13">
    <location>
        <begin position="445"/>
        <end position="465"/>
    </location>
</feature>
<keyword evidence="7 13" id="KW-0249">Electron transport</keyword>
<dbReference type="PANTHER" id="PTHR32234">
    <property type="entry name" value="THIOL:DISULFIDE INTERCHANGE PROTEIN DSBD"/>
    <property type="match status" value="1"/>
</dbReference>
<accession>A0ABW8NEM3</accession>
<protein>
    <recommendedName>
        <fullName evidence="13">Thiol:disulfide interchange protein DsbD</fullName>
        <ecNumber evidence="13">1.8.1.8</ecNumber>
    </recommendedName>
    <alternativeName>
        <fullName evidence="13">Protein-disulfide reductase</fullName>
        <shortName evidence="13">Disulfide reductase</shortName>
    </alternativeName>
</protein>
<feature type="domain" description="Cytochrome C biogenesis protein transmembrane" evidence="15">
    <location>
        <begin position="220"/>
        <end position="439"/>
    </location>
</feature>
<feature type="chain" id="PRO_5044898678" description="Thiol:disulfide interchange protein DsbD" evidence="13">
    <location>
        <begin position="22"/>
        <end position="630"/>
    </location>
</feature>
<feature type="transmembrane region" description="Helical" evidence="13">
    <location>
        <begin position="301"/>
        <end position="323"/>
    </location>
</feature>
<feature type="signal peptide" evidence="13">
    <location>
        <begin position="1"/>
        <end position="21"/>
    </location>
</feature>
<keyword evidence="9 13" id="KW-0560">Oxidoreductase</keyword>
<evidence type="ECO:0000259" key="15">
    <source>
        <dbReference type="Pfam" id="PF02683"/>
    </source>
</evidence>
<dbReference type="GO" id="GO:0047134">
    <property type="term" value="F:protein-disulfide reductase [NAD(P)H] activity"/>
    <property type="evidence" value="ECO:0007669"/>
    <property type="project" value="UniProtKB-EC"/>
</dbReference>
<evidence type="ECO:0000256" key="4">
    <source>
        <dbReference type="ARBA" id="ARBA00022692"/>
    </source>
</evidence>
<keyword evidence="19" id="KW-1185">Reference proteome</keyword>
<feature type="transmembrane region" description="Helical" evidence="13">
    <location>
        <begin position="421"/>
        <end position="439"/>
    </location>
</feature>
<evidence type="ECO:0000259" key="17">
    <source>
        <dbReference type="Pfam" id="PF13098"/>
    </source>
</evidence>
<dbReference type="EMBL" id="JBBKTX010000003">
    <property type="protein sequence ID" value="MFK4751406.1"/>
    <property type="molecule type" value="Genomic_DNA"/>
</dbReference>
<dbReference type="Gene3D" id="2.60.40.1250">
    <property type="entry name" value="Thiol:disulfide interchange protein DsbD, N-terminal domain"/>
    <property type="match status" value="1"/>
</dbReference>
<dbReference type="InterPro" id="IPR028250">
    <property type="entry name" value="DsbDN"/>
</dbReference>
<feature type="domain" description="Thiol:disulfide interchange protein DsbD N-terminal" evidence="16">
    <location>
        <begin position="33"/>
        <end position="141"/>
    </location>
</feature>
<keyword evidence="12 13" id="KW-0676">Redox-active center</keyword>
<keyword evidence="6 13" id="KW-0201">Cytochrome c-type biogenesis</keyword>
<comment type="catalytic activity">
    <reaction evidence="13">
        <text>[protein]-dithiol + NAD(+) = [protein]-disulfide + NADH + H(+)</text>
        <dbReference type="Rhea" id="RHEA:18749"/>
        <dbReference type="Rhea" id="RHEA-COMP:10593"/>
        <dbReference type="Rhea" id="RHEA-COMP:10594"/>
        <dbReference type="ChEBI" id="CHEBI:15378"/>
        <dbReference type="ChEBI" id="CHEBI:29950"/>
        <dbReference type="ChEBI" id="CHEBI:50058"/>
        <dbReference type="ChEBI" id="CHEBI:57540"/>
        <dbReference type="ChEBI" id="CHEBI:57945"/>
        <dbReference type="EC" id="1.8.1.8"/>
    </reaction>
</comment>
<feature type="transmembrane region" description="Helical" evidence="13">
    <location>
        <begin position="472"/>
        <end position="492"/>
    </location>
</feature>
<keyword evidence="10 13" id="KW-0472">Membrane</keyword>
<keyword evidence="3 13" id="KW-0813">Transport</keyword>
<dbReference type="Pfam" id="PF11412">
    <property type="entry name" value="DsbD_N"/>
    <property type="match status" value="1"/>
</dbReference>
<dbReference type="SUPFAM" id="SSF52833">
    <property type="entry name" value="Thioredoxin-like"/>
    <property type="match status" value="1"/>
</dbReference>
<keyword evidence="13" id="KW-0520">NAD</keyword>
<proteinExistence type="inferred from homology"/>
<evidence type="ECO:0000256" key="10">
    <source>
        <dbReference type="ARBA" id="ARBA00023136"/>
    </source>
</evidence>
<dbReference type="InterPro" id="IPR036249">
    <property type="entry name" value="Thioredoxin-like_sf"/>
</dbReference>
<dbReference type="PANTHER" id="PTHR32234:SF0">
    <property type="entry name" value="THIOL:DISULFIDE INTERCHANGE PROTEIN DSBD"/>
    <property type="match status" value="1"/>
</dbReference>
<comment type="subcellular location">
    <subcellularLocation>
        <location evidence="2">Cell envelope</location>
    </subcellularLocation>
    <subcellularLocation>
        <location evidence="13">Cell inner membrane</location>
        <topology evidence="13">Multi-pass membrane protein</topology>
    </subcellularLocation>
    <subcellularLocation>
        <location evidence="1">Membrane</location>
        <topology evidence="1">Multi-pass membrane protein</topology>
    </subcellularLocation>
</comment>
<feature type="transmembrane region" description="Helical" evidence="13">
    <location>
        <begin position="225"/>
        <end position="251"/>
    </location>
</feature>
<dbReference type="CDD" id="cd02953">
    <property type="entry name" value="DsbDgamma"/>
    <property type="match status" value="1"/>
</dbReference>
<feature type="disulfide bond" description="Redox-active" evidence="13">
    <location>
        <begin position="549"/>
        <end position="552"/>
    </location>
</feature>
<comment type="similarity">
    <text evidence="13">Belongs to the thioredoxin family. DsbD subfamily.</text>
</comment>
<feature type="domain" description="Thioredoxin-like fold" evidence="17">
    <location>
        <begin position="536"/>
        <end position="625"/>
    </location>
</feature>
<evidence type="ECO:0000256" key="12">
    <source>
        <dbReference type="ARBA" id="ARBA00023284"/>
    </source>
</evidence>
<feature type="disulfide bond" description="Redox-active" evidence="13">
    <location>
        <begin position="126"/>
        <end position="132"/>
    </location>
</feature>
<comment type="function">
    <text evidence="13">Required to facilitate the formation of correct disulfide bonds in some periplasmic proteins and for the assembly of the periplasmic c-type cytochromes. Acts by transferring electrons from cytoplasmic thioredoxin to the periplasm. This transfer involves a cascade of disulfide bond formation and reduction steps.</text>
</comment>
<keyword evidence="13" id="KW-1003">Cell membrane</keyword>
<feature type="transmembrane region" description="Helical" evidence="13">
    <location>
        <begin position="263"/>
        <end position="289"/>
    </location>
</feature>
<evidence type="ECO:0000313" key="18">
    <source>
        <dbReference type="EMBL" id="MFK4751406.1"/>
    </source>
</evidence>
<evidence type="ECO:0000259" key="16">
    <source>
        <dbReference type="Pfam" id="PF11412"/>
    </source>
</evidence>
<keyword evidence="8 13" id="KW-1133">Transmembrane helix</keyword>
<dbReference type="InterPro" id="IPR022910">
    <property type="entry name" value="Thiol_diS_interchange_DbsD"/>
</dbReference>
<feature type="region of interest" description="Disordered" evidence="14">
    <location>
        <begin position="163"/>
        <end position="204"/>
    </location>
</feature>
<dbReference type="InterPro" id="IPR035671">
    <property type="entry name" value="DsbD_gamma"/>
</dbReference>
<feature type="compositionally biased region" description="Low complexity" evidence="14">
    <location>
        <begin position="168"/>
        <end position="189"/>
    </location>
</feature>
<evidence type="ECO:0000256" key="1">
    <source>
        <dbReference type="ARBA" id="ARBA00004141"/>
    </source>
</evidence>
<evidence type="ECO:0000313" key="19">
    <source>
        <dbReference type="Proteomes" id="UP001620597"/>
    </source>
</evidence>
<reference evidence="18 19" key="1">
    <citation type="submission" date="2024-03" db="EMBL/GenBank/DDBJ databases">
        <title>High-quality draft genome sequence of Oceanobacter sp. wDCs-4.</title>
        <authorList>
            <person name="Dong C."/>
        </authorList>
    </citation>
    <scope>NUCLEOTIDE SEQUENCE [LARGE SCALE GENOMIC DNA]</scope>
    <source>
        <strain evidence="19">wDCs-4</strain>
    </source>
</reference>
<sequence length="630" mass="67574" precursor="true">MIARYMVAILALLAVATTTRAGLFDAPGNTEALFLPVEQAFPLQVEMDNGLLIAQWQTPPGYYLYQHRIYLSQNNSRIDPASFSQPGKAKFDEAFGDIIAYYGPLETSFKLDQLNAGEVTLHYQGCADAGLCYPPQRFTIHVSASDIHRPKLPITPVAVAPSTVSPLPDSNTTNTLDTLDTPAALPATTRSTTPDSNGIGSNNTAAPASTSASWFEGSWLTTIGLFFLLGLGLTFTPCVLPMIPIMTAVVMGQNQTISARRGFLLSSTYVLGMAITYALAGVIMGLLGAGANIQAWMQTPWVLVLFALLFVLLALAMFGLYELQLPSGIRNRLNRMSQQQSGGHLLSVFVIGVLSALVVSPCVSAPLAGALVYLSTTGNVWLGGSALLALGLGMGAPLIVLGTSGGSLMPKAGAWMNQIKVFFGVLLLAVAIWLISRILPGPISLALWGLLALIYAVVLGAFEAASTPLQRLLKGLAWSLLLYGIAAFWGALQGNQNPVQPLTPRHLSSAPGAGKQSSAFYRTESVAEIQDLISNSQQPVMLDLYADWCISCKVMEDEIFADADVQQQLRHMTWLQLDVTRNTAEQIDFLQNMAVFGPPTVLFFHNGTEIPASRIAGEISKTEFLHRTAP</sequence>
<dbReference type="HAMAP" id="MF_00399">
    <property type="entry name" value="DbsD"/>
    <property type="match status" value="1"/>
</dbReference>
<comment type="caution">
    <text evidence="18">The sequence shown here is derived from an EMBL/GenBank/DDBJ whole genome shotgun (WGS) entry which is preliminary data.</text>
</comment>
<organism evidence="18 19">
    <name type="scientific">Oceanobacter antarcticus</name>
    <dbReference type="NCBI Taxonomy" id="3133425"/>
    <lineage>
        <taxon>Bacteria</taxon>
        <taxon>Pseudomonadati</taxon>
        <taxon>Pseudomonadota</taxon>
        <taxon>Gammaproteobacteria</taxon>
        <taxon>Oceanospirillales</taxon>
        <taxon>Oceanospirillaceae</taxon>
        <taxon>Oceanobacter</taxon>
    </lineage>
</organism>
<dbReference type="Proteomes" id="UP001620597">
    <property type="component" value="Unassembled WGS sequence"/>
</dbReference>
<evidence type="ECO:0000256" key="9">
    <source>
        <dbReference type="ARBA" id="ARBA00023002"/>
    </source>
</evidence>
<dbReference type="Gene3D" id="3.40.30.10">
    <property type="entry name" value="Glutaredoxin"/>
    <property type="match status" value="1"/>
</dbReference>
<dbReference type="Pfam" id="PF02683">
    <property type="entry name" value="DsbD_TM"/>
    <property type="match status" value="1"/>
</dbReference>
<dbReference type="RefSeq" id="WP_416204867.1">
    <property type="nucleotide sequence ID" value="NZ_JBBKTX010000003.1"/>
</dbReference>
<name>A0ABW8NEM3_9GAMM</name>
<keyword evidence="11 13" id="KW-1015">Disulfide bond</keyword>
<keyword evidence="13" id="KW-0997">Cell inner membrane</keyword>
<dbReference type="Pfam" id="PF13098">
    <property type="entry name" value="Thioredoxin_2"/>
    <property type="match status" value="1"/>
</dbReference>
<evidence type="ECO:0000256" key="2">
    <source>
        <dbReference type="ARBA" id="ARBA00004196"/>
    </source>
</evidence>
<dbReference type="InterPro" id="IPR003834">
    <property type="entry name" value="Cyt_c_assmbl_TM_dom"/>
</dbReference>
<dbReference type="InterPro" id="IPR012336">
    <property type="entry name" value="Thioredoxin-like_fold"/>
</dbReference>
<evidence type="ECO:0000256" key="8">
    <source>
        <dbReference type="ARBA" id="ARBA00022989"/>
    </source>
</evidence>
<evidence type="ECO:0000256" key="14">
    <source>
        <dbReference type="SAM" id="MobiDB-lite"/>
    </source>
</evidence>
<evidence type="ECO:0000256" key="3">
    <source>
        <dbReference type="ARBA" id="ARBA00022448"/>
    </source>
</evidence>
<dbReference type="EC" id="1.8.1.8" evidence="13"/>
<evidence type="ECO:0000256" key="13">
    <source>
        <dbReference type="HAMAP-Rule" id="MF_00399"/>
    </source>
</evidence>
<evidence type="ECO:0000256" key="6">
    <source>
        <dbReference type="ARBA" id="ARBA00022748"/>
    </source>
</evidence>